<dbReference type="OrthoDB" id="9798496at2"/>
<dbReference type="InterPro" id="IPR000682">
    <property type="entry name" value="PCMT"/>
</dbReference>
<dbReference type="Gene3D" id="3.40.50.150">
    <property type="entry name" value="Vaccinia Virus protein VP39"/>
    <property type="match status" value="1"/>
</dbReference>
<comment type="caution">
    <text evidence="4">The sequence shown here is derived from an EMBL/GenBank/DDBJ whole genome shotgun (WGS) entry which is preliminary data.</text>
</comment>
<dbReference type="SUPFAM" id="SSF53335">
    <property type="entry name" value="S-adenosyl-L-methionine-dependent methyltransferases"/>
    <property type="match status" value="1"/>
</dbReference>
<name>A0A327MJE8_9PROT</name>
<dbReference type="GO" id="GO:0032259">
    <property type="term" value="P:methylation"/>
    <property type="evidence" value="ECO:0007669"/>
    <property type="project" value="UniProtKB-KW"/>
</dbReference>
<evidence type="ECO:0000313" key="5">
    <source>
        <dbReference type="Proteomes" id="UP000249065"/>
    </source>
</evidence>
<protein>
    <recommendedName>
        <fullName evidence="2">Protein-L-isoaspartate O-methyltransferase</fullName>
    </recommendedName>
    <alternativeName>
        <fullName evidence="3">Protein L-isoaspartyl methyltransferase</fullName>
    </alternativeName>
</protein>
<dbReference type="GO" id="GO:0004719">
    <property type="term" value="F:protein-L-isoaspartate (D-aspartate) O-methyltransferase activity"/>
    <property type="evidence" value="ECO:0007669"/>
    <property type="project" value="InterPro"/>
</dbReference>
<dbReference type="EMBL" id="QLIX01000002">
    <property type="protein sequence ID" value="RAI60288.1"/>
    <property type="molecule type" value="Genomic_DNA"/>
</dbReference>
<keyword evidence="4" id="KW-0808">Transferase</keyword>
<evidence type="ECO:0000313" key="4">
    <source>
        <dbReference type="EMBL" id="RAI60288.1"/>
    </source>
</evidence>
<gene>
    <name evidence="4" type="ORF">DOO78_04245</name>
</gene>
<dbReference type="Proteomes" id="UP000249065">
    <property type="component" value="Unassembled WGS sequence"/>
</dbReference>
<sequence length="218" mass="22172">MDFADARKRMVDGQLRPNKVTDPRVLDAMRELPRESFVPASLRMRAYADEDVPLPGGRALIEPMVIARLAQLAAVRPGDRALVLCAGSGYGAAVLARCGAQVTAVESDAALAGLAASALAACLPAGAVRLETGSPAEGHPGGAPYDAILIEGEVPEVPPAIAAQLAEGGRLVTVLGGGRRTGVAVLARKLGGAVSVTPAFDCATIALPDFAPAPGFVF</sequence>
<dbReference type="PANTHER" id="PTHR11579:SF18">
    <property type="entry name" value="PROTEIN-L-ISOASPARTATE O-METHYLTRANSFERASE"/>
    <property type="match status" value="1"/>
</dbReference>
<dbReference type="Pfam" id="PF01135">
    <property type="entry name" value="PCMT"/>
    <property type="match status" value="1"/>
</dbReference>
<reference evidence="5" key="1">
    <citation type="submission" date="2018-06" db="EMBL/GenBank/DDBJ databases">
        <authorList>
            <person name="Khan S.A."/>
        </authorList>
    </citation>
    <scope>NUCLEOTIDE SEQUENCE [LARGE SCALE GENOMIC DNA]</scope>
    <source>
        <strain evidence="5">DB-1506</strain>
    </source>
</reference>
<evidence type="ECO:0000256" key="1">
    <source>
        <dbReference type="ARBA" id="ARBA00005369"/>
    </source>
</evidence>
<keyword evidence="5" id="KW-1185">Reference proteome</keyword>
<dbReference type="AlphaFoldDB" id="A0A327MJE8"/>
<dbReference type="GO" id="GO:0005737">
    <property type="term" value="C:cytoplasm"/>
    <property type="evidence" value="ECO:0007669"/>
    <property type="project" value="TreeGrafter"/>
</dbReference>
<dbReference type="InterPro" id="IPR029063">
    <property type="entry name" value="SAM-dependent_MTases_sf"/>
</dbReference>
<evidence type="ECO:0000256" key="2">
    <source>
        <dbReference type="ARBA" id="ARBA00013346"/>
    </source>
</evidence>
<dbReference type="PANTHER" id="PTHR11579">
    <property type="entry name" value="PROTEIN-L-ISOASPARTATE O-METHYLTRANSFERASE"/>
    <property type="match status" value="1"/>
</dbReference>
<organism evidence="4 5">
    <name type="scientific">Roseicella frigidaeris</name>
    <dbReference type="NCBI Taxonomy" id="2230885"/>
    <lineage>
        <taxon>Bacteria</taxon>
        <taxon>Pseudomonadati</taxon>
        <taxon>Pseudomonadota</taxon>
        <taxon>Alphaproteobacteria</taxon>
        <taxon>Acetobacterales</taxon>
        <taxon>Roseomonadaceae</taxon>
        <taxon>Roseicella</taxon>
    </lineage>
</organism>
<comment type="similarity">
    <text evidence="1">Belongs to the methyltransferase superfamily. L-isoaspartyl/D-aspartyl protein methyltransferase family.</text>
</comment>
<proteinExistence type="inferred from homology"/>
<dbReference type="RefSeq" id="WP_111468474.1">
    <property type="nucleotide sequence ID" value="NZ_QLIX01000002.1"/>
</dbReference>
<evidence type="ECO:0000256" key="3">
    <source>
        <dbReference type="ARBA" id="ARBA00030757"/>
    </source>
</evidence>
<keyword evidence="4" id="KW-0489">Methyltransferase</keyword>
<accession>A0A327MJE8</accession>